<evidence type="ECO:0000256" key="1">
    <source>
        <dbReference type="SAM" id="MobiDB-lite"/>
    </source>
</evidence>
<dbReference type="EMBL" id="GBRH01257178">
    <property type="protein sequence ID" value="JAD40717.1"/>
    <property type="molecule type" value="Transcribed_RNA"/>
</dbReference>
<reference evidence="2" key="1">
    <citation type="submission" date="2014-09" db="EMBL/GenBank/DDBJ databases">
        <authorList>
            <person name="Magalhaes I.L.F."/>
            <person name="Oliveira U."/>
            <person name="Santos F.R."/>
            <person name="Vidigal T.H.D.A."/>
            <person name="Brescovit A.D."/>
            <person name="Santos A.J."/>
        </authorList>
    </citation>
    <scope>NUCLEOTIDE SEQUENCE</scope>
    <source>
        <tissue evidence="2">Shoot tissue taken approximately 20 cm above the soil surface</tissue>
    </source>
</reference>
<feature type="compositionally biased region" description="Polar residues" evidence="1">
    <location>
        <begin position="1"/>
        <end position="22"/>
    </location>
</feature>
<sequence length="64" mass="6836">MKRGARTSSHQRSARTPPTNSYPASELTAKAAAATPDRALDSSPLAAGPAAHRGFLRDFLRLFL</sequence>
<dbReference type="AlphaFoldDB" id="A0A0A9A0Z8"/>
<organism evidence="2">
    <name type="scientific">Arundo donax</name>
    <name type="common">Giant reed</name>
    <name type="synonym">Donax arundinaceus</name>
    <dbReference type="NCBI Taxonomy" id="35708"/>
    <lineage>
        <taxon>Eukaryota</taxon>
        <taxon>Viridiplantae</taxon>
        <taxon>Streptophyta</taxon>
        <taxon>Embryophyta</taxon>
        <taxon>Tracheophyta</taxon>
        <taxon>Spermatophyta</taxon>
        <taxon>Magnoliopsida</taxon>
        <taxon>Liliopsida</taxon>
        <taxon>Poales</taxon>
        <taxon>Poaceae</taxon>
        <taxon>PACMAD clade</taxon>
        <taxon>Arundinoideae</taxon>
        <taxon>Arundineae</taxon>
        <taxon>Arundo</taxon>
    </lineage>
</organism>
<accession>A0A0A9A0Z8</accession>
<feature type="compositionally biased region" description="Low complexity" evidence="1">
    <location>
        <begin position="23"/>
        <end position="37"/>
    </location>
</feature>
<feature type="region of interest" description="Disordered" evidence="1">
    <location>
        <begin position="1"/>
        <end position="49"/>
    </location>
</feature>
<evidence type="ECO:0000313" key="2">
    <source>
        <dbReference type="EMBL" id="JAD40717.1"/>
    </source>
</evidence>
<proteinExistence type="predicted"/>
<reference evidence="2" key="2">
    <citation type="journal article" date="2015" name="Data Brief">
        <title>Shoot transcriptome of the giant reed, Arundo donax.</title>
        <authorList>
            <person name="Barrero R.A."/>
            <person name="Guerrero F.D."/>
            <person name="Moolhuijzen P."/>
            <person name="Goolsby J.A."/>
            <person name="Tidwell J."/>
            <person name="Bellgard S.E."/>
            <person name="Bellgard M.I."/>
        </authorList>
    </citation>
    <scope>NUCLEOTIDE SEQUENCE</scope>
    <source>
        <tissue evidence="2">Shoot tissue taken approximately 20 cm above the soil surface</tissue>
    </source>
</reference>
<protein>
    <submittedName>
        <fullName evidence="2">Uncharacterized protein</fullName>
    </submittedName>
</protein>
<name>A0A0A9A0Z8_ARUDO</name>